<dbReference type="PROSITE" id="PS00564">
    <property type="entry name" value="ARGININOSUCCIN_SYN_1"/>
    <property type="match status" value="1"/>
</dbReference>
<dbReference type="Gene3D" id="3.40.50.620">
    <property type="entry name" value="HUPs"/>
    <property type="match status" value="1"/>
</dbReference>
<dbReference type="GO" id="GO:0000053">
    <property type="term" value="P:argininosuccinate metabolic process"/>
    <property type="evidence" value="ECO:0007669"/>
    <property type="project" value="TreeGrafter"/>
</dbReference>
<dbReference type="GO" id="GO:0005524">
    <property type="term" value="F:ATP binding"/>
    <property type="evidence" value="ECO:0007669"/>
    <property type="project" value="UniProtKB-KW"/>
</dbReference>
<keyword evidence="8" id="KW-0547">Nucleotide-binding</keyword>
<dbReference type="SUPFAM" id="SSF52402">
    <property type="entry name" value="Adenine nucleotide alpha hydrolases-like"/>
    <property type="match status" value="1"/>
</dbReference>
<sequence>MANRVVLAYSGGLDTSVAVRWMIENYGVEVITVACNLGQEGDWEGLQAKAFAAGAIEAIVVDCREEFARDFLAPSLKANALYEGKYPLVSALSRPVIVRHLVEAARAHGADSVAHGCTGKGNDQVRFELATRALAPDLEILAPVRNWGMTREMSIEYAELHDIPVLATKEKMYSIDDNLFGRAIECGEMEDPWMRPPEGVWSMTTVRASEAREIVVGFEKGIPVSIDGTNHALHDLIVEMNDIVGSYGWGRLDMVENRRVGIKSRETYEAPGALALILAHQDLESITLERDVMHEKQRLEGRFADLVYDGMWFSPLKQALDAFVDSTQKFVTGEVRLRLEPGRCYVVGRRSPWSLYDYGLATYDAADTFKHADSEGFVKLWGLGIETWAAKQSTASSAEEN</sequence>
<dbReference type="Pfam" id="PF20979">
    <property type="entry name" value="Arginosuc_syn_C"/>
    <property type="match status" value="1"/>
</dbReference>
<dbReference type="FunFam" id="3.40.50.620:FF:000038">
    <property type="entry name" value="Argininosuccinate synthase"/>
    <property type="match status" value="1"/>
</dbReference>
<evidence type="ECO:0000256" key="9">
    <source>
        <dbReference type="ARBA" id="ARBA00022840"/>
    </source>
</evidence>
<dbReference type="InterPro" id="IPR048267">
    <property type="entry name" value="Arginosuc_syn_N"/>
</dbReference>
<evidence type="ECO:0000256" key="3">
    <source>
        <dbReference type="ARBA" id="ARBA00012286"/>
    </source>
</evidence>
<keyword evidence="7" id="KW-0028">Amino-acid biosynthesis</keyword>
<dbReference type="NCBIfam" id="TIGR00032">
    <property type="entry name" value="argG"/>
    <property type="match status" value="1"/>
</dbReference>
<keyword evidence="4" id="KW-0963">Cytoplasm</keyword>
<dbReference type="UniPathway" id="UPA00068">
    <property type="reaction ID" value="UER00113"/>
</dbReference>
<dbReference type="InterPro" id="IPR014729">
    <property type="entry name" value="Rossmann-like_a/b/a_fold"/>
</dbReference>
<dbReference type="Gene3D" id="3.90.1260.10">
    <property type="entry name" value="Argininosuccinate synthetase, chain A, domain 2"/>
    <property type="match status" value="1"/>
</dbReference>
<dbReference type="CDD" id="cd01999">
    <property type="entry name" value="ASS"/>
    <property type="match status" value="1"/>
</dbReference>
<dbReference type="GO" id="GO:0005737">
    <property type="term" value="C:cytoplasm"/>
    <property type="evidence" value="ECO:0007669"/>
    <property type="project" value="TreeGrafter"/>
</dbReference>
<evidence type="ECO:0000256" key="8">
    <source>
        <dbReference type="ARBA" id="ARBA00022741"/>
    </source>
</evidence>
<dbReference type="InterPro" id="IPR023434">
    <property type="entry name" value="Arginosuc_synth_type_1_subfam"/>
</dbReference>
<comment type="pathway">
    <text evidence="1">Amino-acid biosynthesis; L-arginine biosynthesis; L-arginine from L-ornithine and carbamoyl phosphate: step 2/3.</text>
</comment>
<protein>
    <recommendedName>
        <fullName evidence="3">argininosuccinate synthase</fullName>
        <ecNumber evidence="3">6.3.4.5</ecNumber>
    </recommendedName>
</protein>
<gene>
    <name evidence="12" type="ORF">UFOPK1835_01474</name>
</gene>
<proteinExistence type="inferred from homology"/>
<evidence type="ECO:0000256" key="7">
    <source>
        <dbReference type="ARBA" id="ARBA00022605"/>
    </source>
</evidence>
<reference evidence="12" key="1">
    <citation type="submission" date="2020-05" db="EMBL/GenBank/DDBJ databases">
        <authorList>
            <person name="Chiriac C."/>
            <person name="Salcher M."/>
            <person name="Ghai R."/>
            <person name="Kavagutti S V."/>
        </authorList>
    </citation>
    <scope>NUCLEOTIDE SEQUENCE</scope>
</reference>
<evidence type="ECO:0000256" key="1">
    <source>
        <dbReference type="ARBA" id="ARBA00004967"/>
    </source>
</evidence>
<dbReference type="SUPFAM" id="SSF69864">
    <property type="entry name" value="Argininosuccinate synthetase, C-terminal domain"/>
    <property type="match status" value="1"/>
</dbReference>
<dbReference type="GO" id="GO:0004055">
    <property type="term" value="F:argininosuccinate synthase activity"/>
    <property type="evidence" value="ECO:0007669"/>
    <property type="project" value="UniProtKB-EC"/>
</dbReference>
<evidence type="ECO:0000313" key="12">
    <source>
        <dbReference type="EMBL" id="CAB4616991.1"/>
    </source>
</evidence>
<dbReference type="NCBIfam" id="NF001770">
    <property type="entry name" value="PRK00509.1"/>
    <property type="match status" value="1"/>
</dbReference>
<organism evidence="12">
    <name type="scientific">freshwater metagenome</name>
    <dbReference type="NCBI Taxonomy" id="449393"/>
    <lineage>
        <taxon>unclassified sequences</taxon>
        <taxon>metagenomes</taxon>
        <taxon>ecological metagenomes</taxon>
    </lineage>
</organism>
<dbReference type="Pfam" id="PF00764">
    <property type="entry name" value="Arginosuc_synth"/>
    <property type="match status" value="1"/>
</dbReference>
<dbReference type="GO" id="GO:0006526">
    <property type="term" value="P:L-arginine biosynthetic process"/>
    <property type="evidence" value="ECO:0007669"/>
    <property type="project" value="UniProtKB-UniPathway"/>
</dbReference>
<dbReference type="InterPro" id="IPR018223">
    <property type="entry name" value="Arginosuc_synth_CS"/>
</dbReference>
<evidence type="ECO:0000259" key="11">
    <source>
        <dbReference type="Pfam" id="PF20979"/>
    </source>
</evidence>
<dbReference type="PANTHER" id="PTHR11587">
    <property type="entry name" value="ARGININOSUCCINATE SYNTHASE"/>
    <property type="match status" value="1"/>
</dbReference>
<dbReference type="PANTHER" id="PTHR11587:SF2">
    <property type="entry name" value="ARGININOSUCCINATE SYNTHASE"/>
    <property type="match status" value="1"/>
</dbReference>
<comment type="subunit">
    <text evidence="2">Homotetramer.</text>
</comment>
<dbReference type="InterPro" id="IPR048268">
    <property type="entry name" value="Arginosuc_syn_C"/>
</dbReference>
<evidence type="ECO:0000256" key="4">
    <source>
        <dbReference type="ARBA" id="ARBA00022490"/>
    </source>
</evidence>
<feature type="domain" description="Arginosuccinate synthase C-terminal" evidence="11">
    <location>
        <begin position="173"/>
        <end position="386"/>
    </location>
</feature>
<dbReference type="EC" id="6.3.4.5" evidence="3"/>
<accession>A0A6J6HSI6</accession>
<evidence type="ECO:0000259" key="10">
    <source>
        <dbReference type="Pfam" id="PF00764"/>
    </source>
</evidence>
<feature type="domain" description="Arginosuccinate synthase-like N-terminal" evidence="10">
    <location>
        <begin position="4"/>
        <end position="164"/>
    </location>
</feature>
<dbReference type="AlphaFoldDB" id="A0A6J6HSI6"/>
<evidence type="ECO:0000256" key="6">
    <source>
        <dbReference type="ARBA" id="ARBA00022598"/>
    </source>
</evidence>
<keyword evidence="6" id="KW-0436">Ligase</keyword>
<dbReference type="HAMAP" id="MF_00005">
    <property type="entry name" value="Arg_succ_synth_type1"/>
    <property type="match status" value="1"/>
</dbReference>
<evidence type="ECO:0000256" key="2">
    <source>
        <dbReference type="ARBA" id="ARBA00011881"/>
    </source>
</evidence>
<keyword evidence="5" id="KW-0055">Arginine biosynthesis</keyword>
<dbReference type="GO" id="GO:0000050">
    <property type="term" value="P:urea cycle"/>
    <property type="evidence" value="ECO:0007669"/>
    <property type="project" value="TreeGrafter"/>
</dbReference>
<dbReference type="InterPro" id="IPR024074">
    <property type="entry name" value="AS_cat/multimer_dom_body"/>
</dbReference>
<evidence type="ECO:0000256" key="5">
    <source>
        <dbReference type="ARBA" id="ARBA00022571"/>
    </source>
</evidence>
<dbReference type="InterPro" id="IPR001518">
    <property type="entry name" value="Arginosuc_synth"/>
</dbReference>
<dbReference type="FunFam" id="3.90.1260.10:FF:000007">
    <property type="entry name" value="Argininosuccinate synthase"/>
    <property type="match status" value="1"/>
</dbReference>
<dbReference type="PROSITE" id="PS00565">
    <property type="entry name" value="ARGININOSUCCIN_SYN_2"/>
    <property type="match status" value="1"/>
</dbReference>
<dbReference type="Gene3D" id="1.20.5.470">
    <property type="entry name" value="Single helix bin"/>
    <property type="match status" value="1"/>
</dbReference>
<keyword evidence="9" id="KW-0067">ATP-binding</keyword>
<dbReference type="EMBL" id="CAEZUP010000069">
    <property type="protein sequence ID" value="CAB4616991.1"/>
    <property type="molecule type" value="Genomic_DNA"/>
</dbReference>
<name>A0A6J6HSI6_9ZZZZ</name>